<organism evidence="2 3">
    <name type="scientific">Solanum tuberosum</name>
    <name type="common">Potato</name>
    <dbReference type="NCBI Taxonomy" id="4113"/>
    <lineage>
        <taxon>Eukaryota</taxon>
        <taxon>Viridiplantae</taxon>
        <taxon>Streptophyta</taxon>
        <taxon>Embryophyta</taxon>
        <taxon>Tracheophyta</taxon>
        <taxon>Spermatophyta</taxon>
        <taxon>Magnoliopsida</taxon>
        <taxon>eudicotyledons</taxon>
        <taxon>Gunneridae</taxon>
        <taxon>Pentapetalae</taxon>
        <taxon>asterids</taxon>
        <taxon>lamiids</taxon>
        <taxon>Solanales</taxon>
        <taxon>Solanaceae</taxon>
        <taxon>Solanoideae</taxon>
        <taxon>Solaneae</taxon>
        <taxon>Solanum</taxon>
    </lineage>
</organism>
<dbReference type="Proteomes" id="UP000826656">
    <property type="component" value="Unassembled WGS sequence"/>
</dbReference>
<keyword evidence="3" id="KW-1185">Reference proteome</keyword>
<feature type="compositionally biased region" description="Polar residues" evidence="1">
    <location>
        <begin position="32"/>
        <end position="43"/>
    </location>
</feature>
<evidence type="ECO:0000313" key="2">
    <source>
        <dbReference type="EMBL" id="KAH0741834.1"/>
    </source>
</evidence>
<feature type="compositionally biased region" description="Basic and acidic residues" evidence="1">
    <location>
        <begin position="44"/>
        <end position="58"/>
    </location>
</feature>
<reference evidence="2 3" key="1">
    <citation type="journal article" date="2021" name="bioRxiv">
        <title>Chromosome-scale and haplotype-resolved genome assembly of a tetraploid potato cultivar.</title>
        <authorList>
            <person name="Sun H."/>
            <person name="Jiao W.-B."/>
            <person name="Krause K."/>
            <person name="Campoy J.A."/>
            <person name="Goel M."/>
            <person name="Folz-Donahue K."/>
            <person name="Kukat C."/>
            <person name="Huettel B."/>
            <person name="Schneeberger K."/>
        </authorList>
    </citation>
    <scope>NUCLEOTIDE SEQUENCE [LARGE SCALE GENOMIC DNA]</scope>
    <source>
        <strain evidence="2">SolTubOtavaFocal</strain>
        <tissue evidence="2">Leaves</tissue>
    </source>
</reference>
<feature type="compositionally biased region" description="Polar residues" evidence="1">
    <location>
        <begin position="150"/>
        <end position="170"/>
    </location>
</feature>
<feature type="compositionally biased region" description="Basic residues" evidence="1">
    <location>
        <begin position="319"/>
        <end position="333"/>
    </location>
</feature>
<feature type="compositionally biased region" description="Polar residues" evidence="1">
    <location>
        <begin position="287"/>
        <end position="308"/>
    </location>
</feature>
<feature type="region of interest" description="Disordered" evidence="1">
    <location>
        <begin position="280"/>
        <end position="333"/>
    </location>
</feature>
<comment type="caution">
    <text evidence="2">The sequence shown here is derived from an EMBL/GenBank/DDBJ whole genome shotgun (WGS) entry which is preliminary data.</text>
</comment>
<dbReference type="EMBL" id="JAIVGD010000026">
    <property type="protein sequence ID" value="KAH0741834.1"/>
    <property type="molecule type" value="Genomic_DNA"/>
</dbReference>
<feature type="region of interest" description="Disordered" evidence="1">
    <location>
        <begin position="208"/>
        <end position="228"/>
    </location>
</feature>
<sequence>MLKGGSVLLAIEVQEKKSRTKGENEMKDNQLTRELQQVNNTVKDTSKMQQGKESHDQGDQWQTQKKKQNKHQEQANPKTVWKPRDFQHKEGMQNQQNPAQVGMTLNVPTHNNFTSLDVQEQVTNNLYGLDTSNKTVTKEDQTSQDPGKLANSTSSQNEPHSQKNQNEGISSNMEPVIDLRLLLPHNPTVISVETVEVIDGVFGGMGGGMKDTQTNMQEGETKGRNLPNVLQEGESTDQIQVPIIHHGSKHQASHQLDIGKSLQGLGKENPYAGTSARLQDKEGLHSQIPQKDAGNTPTQPSNNKSQARLSKKKEMLLKKGNKRKWKLKINSRD</sequence>
<name>A0ABQ7U4G7_SOLTU</name>
<evidence type="ECO:0000313" key="3">
    <source>
        <dbReference type="Proteomes" id="UP000826656"/>
    </source>
</evidence>
<proteinExistence type="predicted"/>
<protein>
    <submittedName>
        <fullName evidence="2">Uncharacterized protein</fullName>
    </submittedName>
</protein>
<gene>
    <name evidence="2" type="ORF">KY290_034877</name>
</gene>
<feature type="region of interest" description="Disordered" evidence="1">
    <location>
        <begin position="1"/>
        <end position="83"/>
    </location>
</feature>
<accession>A0ABQ7U4G7</accession>
<feature type="compositionally biased region" description="Basic and acidic residues" evidence="1">
    <location>
        <begin position="13"/>
        <end position="31"/>
    </location>
</feature>
<evidence type="ECO:0000256" key="1">
    <source>
        <dbReference type="SAM" id="MobiDB-lite"/>
    </source>
</evidence>
<feature type="region of interest" description="Disordered" evidence="1">
    <location>
        <begin position="129"/>
        <end position="170"/>
    </location>
</feature>